<name>A0AAV4MMW5_CAEEX</name>
<keyword evidence="3" id="KW-0227">DNA damage</keyword>
<dbReference type="GO" id="GO:0003677">
    <property type="term" value="F:DNA binding"/>
    <property type="evidence" value="ECO:0007669"/>
    <property type="project" value="UniProtKB-KW"/>
</dbReference>
<dbReference type="InterPro" id="IPR029003">
    <property type="entry name" value="CENP-S/Mhf1"/>
</dbReference>
<dbReference type="InterPro" id="IPR009072">
    <property type="entry name" value="Histone-fold"/>
</dbReference>
<reference evidence="6 7" key="1">
    <citation type="submission" date="2021-06" db="EMBL/GenBank/DDBJ databases">
        <title>Caerostris extrusa draft genome.</title>
        <authorList>
            <person name="Kono N."/>
            <person name="Arakawa K."/>
        </authorList>
    </citation>
    <scope>NUCLEOTIDE SEQUENCE [LARGE SCALE GENOMIC DNA]</scope>
</reference>
<keyword evidence="5" id="KW-0234">DNA repair</keyword>
<dbReference type="GO" id="GO:0003682">
    <property type="term" value="F:chromatin binding"/>
    <property type="evidence" value="ECO:0007669"/>
    <property type="project" value="TreeGrafter"/>
</dbReference>
<evidence type="ECO:0000256" key="4">
    <source>
        <dbReference type="ARBA" id="ARBA00023125"/>
    </source>
</evidence>
<dbReference type="AlphaFoldDB" id="A0AAV4MMW5"/>
<dbReference type="PANTHER" id="PTHR22980:SF0">
    <property type="entry name" value="CENTROMERE PROTEIN S"/>
    <property type="match status" value="1"/>
</dbReference>
<evidence type="ECO:0000256" key="1">
    <source>
        <dbReference type="ARBA" id="ARBA00006612"/>
    </source>
</evidence>
<evidence type="ECO:0000256" key="2">
    <source>
        <dbReference type="ARBA" id="ARBA00016400"/>
    </source>
</evidence>
<dbReference type="GO" id="GO:0046982">
    <property type="term" value="F:protein heterodimerization activity"/>
    <property type="evidence" value="ECO:0007669"/>
    <property type="project" value="InterPro"/>
</dbReference>
<dbReference type="Gene3D" id="1.10.20.10">
    <property type="entry name" value="Histone, subunit A"/>
    <property type="match status" value="1"/>
</dbReference>
<dbReference type="CDD" id="cd22919">
    <property type="entry name" value="HFD_CENP-S"/>
    <property type="match status" value="1"/>
</dbReference>
<dbReference type="PANTHER" id="PTHR22980">
    <property type="entry name" value="CORTISTATIN"/>
    <property type="match status" value="1"/>
</dbReference>
<dbReference type="GO" id="GO:0071821">
    <property type="term" value="C:FANCM-MHF complex"/>
    <property type="evidence" value="ECO:0007669"/>
    <property type="project" value="InterPro"/>
</dbReference>
<keyword evidence="4" id="KW-0238">DNA-binding</keyword>
<proteinExistence type="inferred from homology"/>
<keyword evidence="7" id="KW-1185">Reference proteome</keyword>
<dbReference type="SUPFAM" id="SSF47113">
    <property type="entry name" value="Histone-fold"/>
    <property type="match status" value="1"/>
</dbReference>
<evidence type="ECO:0000313" key="6">
    <source>
        <dbReference type="EMBL" id="GIX73690.1"/>
    </source>
</evidence>
<evidence type="ECO:0000313" key="7">
    <source>
        <dbReference type="Proteomes" id="UP001054945"/>
    </source>
</evidence>
<dbReference type="Pfam" id="PF15630">
    <property type="entry name" value="CENP-S"/>
    <property type="match status" value="1"/>
</dbReference>
<dbReference type="Proteomes" id="UP001054945">
    <property type="component" value="Unassembled WGS sequence"/>
</dbReference>
<dbReference type="GO" id="GO:0031297">
    <property type="term" value="P:replication fork processing"/>
    <property type="evidence" value="ECO:0007669"/>
    <property type="project" value="TreeGrafter"/>
</dbReference>
<accession>A0AAV4MMW5</accession>
<dbReference type="GO" id="GO:0006281">
    <property type="term" value="P:DNA repair"/>
    <property type="evidence" value="ECO:0007669"/>
    <property type="project" value="UniProtKB-KW"/>
</dbReference>
<dbReference type="EMBL" id="BPLR01002437">
    <property type="protein sequence ID" value="GIX73690.1"/>
    <property type="molecule type" value="Genomic_DNA"/>
</dbReference>
<dbReference type="GO" id="GO:0000712">
    <property type="term" value="P:resolution of meiotic recombination intermediates"/>
    <property type="evidence" value="ECO:0007669"/>
    <property type="project" value="TreeGrafter"/>
</dbReference>
<evidence type="ECO:0000256" key="3">
    <source>
        <dbReference type="ARBA" id="ARBA00022763"/>
    </source>
</evidence>
<gene>
    <name evidence="6" type="primary">cenps</name>
    <name evidence="6" type="ORF">CEXT_525421</name>
</gene>
<evidence type="ECO:0000256" key="5">
    <source>
        <dbReference type="ARBA" id="ARBA00023204"/>
    </source>
</evidence>
<comment type="caution">
    <text evidence="6">The sequence shown here is derived from an EMBL/GenBank/DDBJ whole genome shotgun (WGS) entry which is preliminary data.</text>
</comment>
<sequence>MDDFEKRDDLEEKLRTSLHFAVGKICNESEEAFKVKFSKEFIDMLADLTYRQAGIFAEDLELFAKHAKRTTVNTDDVKLLVRRSKSLHEHISKMAAELSANSVKVKSKKRKTEEEPIETIDID</sequence>
<protein>
    <recommendedName>
        <fullName evidence="2">Centromere protein S</fullName>
    </recommendedName>
</protein>
<comment type="similarity">
    <text evidence="1">Belongs to the TAF9 family. CENP-S/MHF1 subfamily.</text>
</comment>
<organism evidence="6 7">
    <name type="scientific">Caerostris extrusa</name>
    <name type="common">Bark spider</name>
    <name type="synonym">Caerostris bankana</name>
    <dbReference type="NCBI Taxonomy" id="172846"/>
    <lineage>
        <taxon>Eukaryota</taxon>
        <taxon>Metazoa</taxon>
        <taxon>Ecdysozoa</taxon>
        <taxon>Arthropoda</taxon>
        <taxon>Chelicerata</taxon>
        <taxon>Arachnida</taxon>
        <taxon>Araneae</taxon>
        <taxon>Araneomorphae</taxon>
        <taxon>Entelegynae</taxon>
        <taxon>Araneoidea</taxon>
        <taxon>Araneidae</taxon>
        <taxon>Caerostris</taxon>
    </lineage>
</organism>